<dbReference type="AlphaFoldDB" id="A0AAU9C359"/>
<dbReference type="Pfam" id="PF04357">
    <property type="entry name" value="TamB"/>
    <property type="match status" value="1"/>
</dbReference>
<evidence type="ECO:0000256" key="4">
    <source>
        <dbReference type="ARBA" id="ARBA00023136"/>
    </source>
</evidence>
<evidence type="ECO:0000256" key="3">
    <source>
        <dbReference type="ARBA" id="ARBA00022989"/>
    </source>
</evidence>
<dbReference type="EMBL" id="AP024714">
    <property type="protein sequence ID" value="BCX81630.1"/>
    <property type="molecule type" value="Genomic_DNA"/>
</dbReference>
<evidence type="ECO:0000256" key="1">
    <source>
        <dbReference type="ARBA" id="ARBA00004167"/>
    </source>
</evidence>
<keyword evidence="4" id="KW-0472">Membrane</keyword>
<keyword evidence="2" id="KW-0812">Transmembrane</keyword>
<dbReference type="GO" id="GO:0009306">
    <property type="term" value="P:protein secretion"/>
    <property type="evidence" value="ECO:0007669"/>
    <property type="project" value="InterPro"/>
</dbReference>
<name>A0AAU9C359_9GAMM</name>
<dbReference type="RefSeq" id="WP_317706547.1">
    <property type="nucleotide sequence ID" value="NZ_AP024714.1"/>
</dbReference>
<accession>A0AAU9C359</accession>
<comment type="subcellular location">
    <subcellularLocation>
        <location evidence="1">Membrane</location>
        <topology evidence="1">Single-pass membrane protein</topology>
    </subcellularLocation>
</comment>
<keyword evidence="3" id="KW-1133">Transmembrane helix</keyword>
<evidence type="ECO:0000259" key="5">
    <source>
        <dbReference type="Pfam" id="PF04357"/>
    </source>
</evidence>
<proteinExistence type="predicted"/>
<dbReference type="GO" id="GO:0097347">
    <property type="term" value="C:TAM protein secretion complex"/>
    <property type="evidence" value="ECO:0007669"/>
    <property type="project" value="TreeGrafter"/>
</dbReference>
<dbReference type="Proteomes" id="UP001321825">
    <property type="component" value="Chromosome"/>
</dbReference>
<dbReference type="KEGG" id="mcau:MIT9_P1208"/>
<reference evidence="7" key="1">
    <citation type="journal article" date="2024" name="Int. J. Syst. Evol. Microbiol.">
        <title>Methylomarinovum tepidoasis sp. nov., a moderately thermophilic methanotroph of the family Methylothermaceae isolated from a deep-sea hydrothermal field.</title>
        <authorList>
            <person name="Hirayama H."/>
            <person name="Takaki Y."/>
            <person name="Abe M."/>
            <person name="Miyazaki M."/>
            <person name="Uematsu K."/>
            <person name="Matsui Y."/>
            <person name="Takai K."/>
        </authorList>
    </citation>
    <scope>NUCLEOTIDE SEQUENCE [LARGE SCALE GENOMIC DNA]</scope>
    <source>
        <strain evidence="7">IT-9</strain>
    </source>
</reference>
<dbReference type="InterPro" id="IPR007452">
    <property type="entry name" value="TamB_C"/>
</dbReference>
<protein>
    <submittedName>
        <fullName evidence="6">Translocation and assembly module TamB</fullName>
    </submittedName>
</protein>
<organism evidence="6 7">
    <name type="scientific">Methylomarinovum caldicuralii</name>
    <dbReference type="NCBI Taxonomy" id="438856"/>
    <lineage>
        <taxon>Bacteria</taxon>
        <taxon>Pseudomonadati</taxon>
        <taxon>Pseudomonadota</taxon>
        <taxon>Gammaproteobacteria</taxon>
        <taxon>Methylococcales</taxon>
        <taxon>Methylothermaceae</taxon>
        <taxon>Methylomarinovum</taxon>
    </lineage>
</organism>
<dbReference type="PANTHER" id="PTHR36985:SF1">
    <property type="entry name" value="TRANSLOCATION AND ASSEMBLY MODULE SUBUNIT TAMB"/>
    <property type="match status" value="1"/>
</dbReference>
<evidence type="ECO:0000256" key="2">
    <source>
        <dbReference type="ARBA" id="ARBA00022692"/>
    </source>
</evidence>
<evidence type="ECO:0000313" key="6">
    <source>
        <dbReference type="EMBL" id="BCX81630.1"/>
    </source>
</evidence>
<dbReference type="PANTHER" id="PTHR36985">
    <property type="entry name" value="TRANSLOCATION AND ASSEMBLY MODULE SUBUNIT TAMB"/>
    <property type="match status" value="1"/>
</dbReference>
<dbReference type="GO" id="GO:0005886">
    <property type="term" value="C:plasma membrane"/>
    <property type="evidence" value="ECO:0007669"/>
    <property type="project" value="InterPro"/>
</dbReference>
<gene>
    <name evidence="6" type="ORF">MIT9_P1208</name>
</gene>
<feature type="domain" description="Translocation and assembly module TamB C-terminal" evidence="5">
    <location>
        <begin position="738"/>
        <end position="1065"/>
    </location>
</feature>
<keyword evidence="7" id="KW-1185">Reference proteome</keyword>
<sequence length="1068" mass="117346">MRRLLFSLLLLVLGLPAAFLGLAATEGGTRALLRLADRLLPAVEIGRIEGILLKTLTLEEVTYHTPEIQARSRRLALSWRPLDLRRRCLTIERLTLTDPEIVLPESGEAAAITLPAVTLPLRIELRALDVTGFVVQQGESRTVLERLSLAATLEGSRLDLTRLEGQMGALTLAGGGRLRLEDDYPLNMVADWTYAGEPSFQGRAILRGNLRRLELDHRFQAPFAVTTAGSIQNPLETPQLDLAGGWEQLAWPPDGGEWRAGAGRYRLTGTLEDYRLSLQTQVRGKQLPPTRIDLSGRGNLESLTFDPLTAEGKSGHLTIRGKVAWQPALAWQLTLEGRDLDPGVWRQDWPGRLSLTAAVQGALAPVLAVEADIETLRGTLRRQPLEAKGRIRYRKGDLEAKAFQLEWGGNRLHLEGRAGDRLDLGLQLDAPRLDRLDPRLRGRVSGRGRLEGERRRPRLTAQLKGQNLSWDRSLRIAVLNLEAAGHPDDPAGHLRLEMQQLRLDNLTWQAISLTGSGSPAAHRLRLEARNPQGFAVITARGGWRPGAAAWDGTIEHVPLSLLQPLLPETKIRGALTGRFSFRQSGEKRRATLAWQLEEAVLETATSTGAPLRLDLSSGKGEAALEDPFLQADMVLPLPQGGLEAHIETRLDTHDLEGRVGVRVGSLAPLQALVPRLESLEGRLQGETWIAGTWEHPRLRGRLDLTDAATTVADAGIRLEQVEIHATGTGERIAIRGGATSGGGSLRLTGIWNPQDSLANLNLQGERFLAADLPQAKVRISPDLRLHAKGGKMEITGLVRVPEARLVMQKTLLPGQEPEMVTVSGDEVILGRPPPAKRPPLNLTARVRLVLGEAVFFEGYGIDSRLSGELLLTYRPPLPRAEGTIRLVDGKFAAYGQKLAIDSGRIIFSGPIDNPAIDLRVRRRIRREGITVTLEVTGFAREPRIRIASDPPIKEEEALAWLLTGRSLKRLRQQNGGSGRQALVQAAASLGLGYLQDLGLGQIAQVEFEEGFLTLGRYLTPTLYLGYAFDVFSGAGEMLVRYRLWRNLLLEGRAGQTRSVDLFYTLETD</sequence>
<evidence type="ECO:0000313" key="7">
    <source>
        <dbReference type="Proteomes" id="UP001321825"/>
    </source>
</evidence>